<proteinExistence type="predicted"/>
<dbReference type="RefSeq" id="WP_184349552.1">
    <property type="nucleotide sequence ID" value="NZ_JACHJH010000003.1"/>
</dbReference>
<comment type="caution">
    <text evidence="2">The sequence shown here is derived from an EMBL/GenBank/DDBJ whole genome shotgun (WGS) entry which is preliminary data.</text>
</comment>
<keyword evidence="1" id="KW-0732">Signal</keyword>
<feature type="chain" id="PRO_5031030179" description="Secreted protein" evidence="1">
    <location>
        <begin position="35"/>
        <end position="131"/>
    </location>
</feature>
<evidence type="ECO:0000313" key="2">
    <source>
        <dbReference type="EMBL" id="MBB4893696.1"/>
    </source>
</evidence>
<keyword evidence="3" id="KW-1185">Reference proteome</keyword>
<evidence type="ECO:0000256" key="1">
    <source>
        <dbReference type="SAM" id="SignalP"/>
    </source>
</evidence>
<dbReference type="EMBL" id="JACHJH010000003">
    <property type="protein sequence ID" value="MBB4893696.1"/>
    <property type="molecule type" value="Genomic_DNA"/>
</dbReference>
<dbReference type="AlphaFoldDB" id="A0A7W7LQ69"/>
<sequence length="131" mass="13816">MTHFAARTSWFLRVGASVAGALALLAAAVPPASAGGSTCSGQACILVEGSGLYVSRVTATPAQDAQFYGHFRMYGGGVNGDSAVQVWHKGSRYTLALGHGVPDHTKFCVEAWEHINDQKRQVGRTCVDIHA</sequence>
<protein>
    <recommendedName>
        <fullName evidence="4">Secreted protein</fullName>
    </recommendedName>
</protein>
<dbReference type="Proteomes" id="UP000556084">
    <property type="component" value="Unassembled WGS sequence"/>
</dbReference>
<evidence type="ECO:0008006" key="4">
    <source>
        <dbReference type="Google" id="ProtNLM"/>
    </source>
</evidence>
<gene>
    <name evidence="2" type="ORF">FHS39_002727</name>
</gene>
<feature type="signal peptide" evidence="1">
    <location>
        <begin position="1"/>
        <end position="34"/>
    </location>
</feature>
<evidence type="ECO:0000313" key="3">
    <source>
        <dbReference type="Proteomes" id="UP000556084"/>
    </source>
</evidence>
<name>A0A7W7LQ69_9ACTN</name>
<reference evidence="2 3" key="1">
    <citation type="submission" date="2020-08" db="EMBL/GenBank/DDBJ databases">
        <title>Genomic Encyclopedia of Type Strains, Phase III (KMG-III): the genomes of soil and plant-associated and newly described type strains.</title>
        <authorList>
            <person name="Whitman W."/>
        </authorList>
    </citation>
    <scope>NUCLEOTIDE SEQUENCE [LARGE SCALE GENOMIC DNA]</scope>
    <source>
        <strain evidence="2 3">CECT 3266</strain>
    </source>
</reference>
<accession>A0A7W7LQ69</accession>
<organism evidence="2 3">
    <name type="scientific">Streptomyces olivoverticillatus</name>
    <dbReference type="NCBI Taxonomy" id="66427"/>
    <lineage>
        <taxon>Bacteria</taxon>
        <taxon>Bacillati</taxon>
        <taxon>Actinomycetota</taxon>
        <taxon>Actinomycetes</taxon>
        <taxon>Kitasatosporales</taxon>
        <taxon>Streptomycetaceae</taxon>
        <taxon>Streptomyces</taxon>
    </lineage>
</organism>